<gene>
    <name evidence="5" type="ORF">JCM9157_218</name>
</gene>
<dbReference type="CDD" id="cd11338">
    <property type="entry name" value="AmyAc_CMD"/>
    <property type="match status" value="1"/>
</dbReference>
<proteinExistence type="predicted"/>
<dbReference type="Gene3D" id="2.60.40.10">
    <property type="entry name" value="Immunoglobulins"/>
    <property type="match status" value="1"/>
</dbReference>
<evidence type="ECO:0000256" key="2">
    <source>
        <dbReference type="SAM" id="Phobius"/>
    </source>
</evidence>
<evidence type="ECO:0000256" key="3">
    <source>
        <dbReference type="SAM" id="SignalP"/>
    </source>
</evidence>
<dbReference type="SMART" id="SM00642">
    <property type="entry name" value="Aamy"/>
    <property type="match status" value="1"/>
</dbReference>
<organism evidence="5 6">
    <name type="scientific">Halalkalibacter akibai (strain ATCC 43226 / DSM 21942 / CIP 109018 / JCM 9157 / 1139)</name>
    <name type="common">Bacillus akibai</name>
    <dbReference type="NCBI Taxonomy" id="1236973"/>
    <lineage>
        <taxon>Bacteria</taxon>
        <taxon>Bacillati</taxon>
        <taxon>Bacillota</taxon>
        <taxon>Bacilli</taxon>
        <taxon>Bacillales</taxon>
        <taxon>Bacillaceae</taxon>
        <taxon>Halalkalibacter</taxon>
    </lineage>
</organism>
<dbReference type="InterPro" id="IPR006047">
    <property type="entry name" value="GH13_cat_dom"/>
</dbReference>
<feature type="transmembrane region" description="Helical" evidence="2">
    <location>
        <begin position="848"/>
        <end position="867"/>
    </location>
</feature>
<feature type="signal peptide" evidence="3">
    <location>
        <begin position="1"/>
        <end position="24"/>
    </location>
</feature>
<dbReference type="InterPro" id="IPR014756">
    <property type="entry name" value="Ig_E-set"/>
</dbReference>
<keyword evidence="1" id="KW-0378">Hydrolase</keyword>
<keyword evidence="2" id="KW-0472">Membrane</keyword>
<dbReference type="PANTHER" id="PTHR10357:SF199">
    <property type="entry name" value="ALPHA AMYLASE CATALYTIC REGION"/>
    <property type="match status" value="1"/>
</dbReference>
<accession>W4QMT5</accession>
<comment type="caution">
    <text evidence="5">The sequence shown here is derived from an EMBL/GenBank/DDBJ whole genome shotgun (WGS) entry which is preliminary data.</text>
</comment>
<dbReference type="InterPro" id="IPR017853">
    <property type="entry name" value="GH"/>
</dbReference>
<dbReference type="STRING" id="1236973.JCM9157_218"/>
<dbReference type="GO" id="GO:0005975">
    <property type="term" value="P:carbohydrate metabolic process"/>
    <property type="evidence" value="ECO:0007669"/>
    <property type="project" value="InterPro"/>
</dbReference>
<protein>
    <submittedName>
        <fullName evidence="5">Alpha amylase</fullName>
    </submittedName>
</protein>
<dbReference type="eggNOG" id="COG0366">
    <property type="taxonomic scope" value="Bacteria"/>
</dbReference>
<dbReference type="Proteomes" id="UP000018896">
    <property type="component" value="Unassembled WGS sequence"/>
</dbReference>
<dbReference type="SUPFAM" id="SSF81296">
    <property type="entry name" value="E set domains"/>
    <property type="match status" value="1"/>
</dbReference>
<dbReference type="Gene3D" id="3.20.20.80">
    <property type="entry name" value="Glycosidases"/>
    <property type="match status" value="1"/>
</dbReference>
<dbReference type="Pfam" id="PF00128">
    <property type="entry name" value="Alpha-amylase"/>
    <property type="match status" value="1"/>
</dbReference>
<dbReference type="EMBL" id="BAUV01000001">
    <property type="protein sequence ID" value="GAE33227.1"/>
    <property type="molecule type" value="Genomic_DNA"/>
</dbReference>
<sequence length="873" mass="99495">MMKRLSMVFLCLLILLTTFVPTFAQVGFAQWSAEDGGYENVVLRGSVAPLTWDGYDHPLVFDESEGAWVSEPINLPGGQNVEYKFVYDSEWMPGENLEFTTAQAGEYQFVFYPQDERRVDVRPAVDYEGELTLQLELPEGTPDWVVVTVASNLNNFTYTTTEMTKEENGLYSLTVEGNPGETFEYRYGLGDILYQEMNPDNRSAVFSETGTLIEDKVEGWTGIPIATNVVHDFNHSPFIPTENDDVVISVEIEHHGPITHGAIYFTTDGASPDGARGNAVVGQTAELTLVQTNEQDRGGFVSVFEGIIPAQENETPVKYKIDVWNEAGEGSQFADTNSLTAREATEFAYYVDDFRSPQWAKDAVIYHIFVDRFKDGNKDNNYDTVDADEVGLEEALKDWMGGDLEGVIEKLDYLEELGVNTIYLSPVFEGPYSHGYHPMDFLNIDRNFGSLELLQQLISDAKSRDMKVIYDMVPNHNSNLHPFFEDALALGSESPYYDWYTFYEDGSYEAFYGIESLPQLNNDHDEARDYMLNEVIPFWLEEVGFDGYRLDYAKGPSYSFWVDFRHAVKQLDKDYLIIGEIWDSRNKINSYSGKLDGALDFGFHDTFKGAFAEEGSLRNVSNLVQENLEIYHSEYIMTSFLDNHDVPRFLHEVGNDTKKLKQASFTQFTLPGTPMIYYGTEVGLSQTKDHNDYSDWKDRWYREMMIWDEEQDQELLAHYKNIIALRAEYSALRTGSYAEIFANDDMLIFEREDAESRLLLIVNKGVDRTLNLASLYKFEELRDVSLLNVWTGEEHQIEEGTIRLRTGETGFAAFEIKGELTEVVTGADVDVEKNKEVEENAGSETNPYVFFLIGLIVILFAAVSYFLNNRSKK</sequence>
<keyword evidence="2" id="KW-1133">Transmembrane helix</keyword>
<dbReference type="SUPFAM" id="SSF51445">
    <property type="entry name" value="(Trans)glycosidases"/>
    <property type="match status" value="1"/>
</dbReference>
<evidence type="ECO:0000313" key="5">
    <source>
        <dbReference type="EMBL" id="GAE33227.1"/>
    </source>
</evidence>
<dbReference type="GO" id="GO:0016798">
    <property type="term" value="F:hydrolase activity, acting on glycosyl bonds"/>
    <property type="evidence" value="ECO:0007669"/>
    <property type="project" value="UniProtKB-KW"/>
</dbReference>
<keyword evidence="3" id="KW-0732">Signal</keyword>
<keyword evidence="2" id="KW-0812">Transmembrane</keyword>
<keyword evidence="6" id="KW-1185">Reference proteome</keyword>
<dbReference type="PANTHER" id="PTHR10357">
    <property type="entry name" value="ALPHA-AMYLASE FAMILY MEMBER"/>
    <property type="match status" value="1"/>
</dbReference>
<dbReference type="Gene3D" id="3.90.400.10">
    <property type="entry name" value="Oligo-1,6-glucosidase, Domain 2"/>
    <property type="match status" value="1"/>
</dbReference>
<evidence type="ECO:0000313" key="6">
    <source>
        <dbReference type="Proteomes" id="UP000018896"/>
    </source>
</evidence>
<evidence type="ECO:0000259" key="4">
    <source>
        <dbReference type="SMART" id="SM00642"/>
    </source>
</evidence>
<feature type="chain" id="PRO_5039228964" evidence="3">
    <location>
        <begin position="25"/>
        <end position="873"/>
    </location>
</feature>
<feature type="domain" description="Glycosyl hydrolase family 13 catalytic" evidence="4">
    <location>
        <begin position="367"/>
        <end position="726"/>
    </location>
</feature>
<name>W4QMT5_HALA3</name>
<dbReference type="InterPro" id="IPR013783">
    <property type="entry name" value="Ig-like_fold"/>
</dbReference>
<dbReference type="InterPro" id="IPR013780">
    <property type="entry name" value="Glyco_hydro_b"/>
</dbReference>
<keyword evidence="1" id="KW-0326">Glycosidase</keyword>
<reference evidence="5 6" key="1">
    <citation type="journal article" date="2014" name="Genome Announc.">
        <title>Draft Genome Sequences of Three Alkaliphilic Bacillus Strains, Bacillus wakoensis JCM 9140T, Bacillus akibai JCM 9157T, and Bacillus hemicellulosilyticus JCM 9152T.</title>
        <authorList>
            <person name="Yuki M."/>
            <person name="Oshima K."/>
            <person name="Suda W."/>
            <person name="Oshida Y."/>
            <person name="Kitamura K."/>
            <person name="Iida T."/>
            <person name="Hattori M."/>
            <person name="Ohkuma M."/>
        </authorList>
    </citation>
    <scope>NUCLEOTIDE SEQUENCE [LARGE SCALE GENOMIC DNA]</scope>
    <source>
        <strain evidence="5 6">JCM 9157</strain>
    </source>
</reference>
<dbReference type="Gene3D" id="2.60.40.1180">
    <property type="entry name" value="Golgi alpha-mannosidase II"/>
    <property type="match status" value="1"/>
</dbReference>
<evidence type="ECO:0000256" key="1">
    <source>
        <dbReference type="ARBA" id="ARBA00023295"/>
    </source>
</evidence>
<dbReference type="InterPro" id="IPR045857">
    <property type="entry name" value="O16G_dom_2"/>
</dbReference>
<dbReference type="AlphaFoldDB" id="W4QMT5"/>